<protein>
    <recommendedName>
        <fullName evidence="3">Nuclear transport factor 2 family protein</fullName>
    </recommendedName>
</protein>
<reference evidence="1" key="1">
    <citation type="submission" date="2021-12" db="EMBL/GenBank/DDBJ databases">
        <title>Novel species in genus Dyadobacter.</title>
        <authorList>
            <person name="Ma C."/>
        </authorList>
    </citation>
    <scope>NUCLEOTIDE SEQUENCE</scope>
    <source>
        <strain evidence="1">CY399</strain>
    </source>
</reference>
<sequence length="94" mass="10941">MDVQAFAHKWMESWNSHNLHQILEHYSNDIVVTTPMIRLATGGKVDSLEGKEALRCYSSLGEHFFYSSELLTRCSPRYCDYLQILTKSEKRKSL</sequence>
<dbReference type="SUPFAM" id="SSF54427">
    <property type="entry name" value="NTF2-like"/>
    <property type="match status" value="1"/>
</dbReference>
<dbReference type="RefSeq" id="WP_234612548.1">
    <property type="nucleotide sequence ID" value="NZ_CP098806.1"/>
</dbReference>
<dbReference type="Proteomes" id="UP001139700">
    <property type="component" value="Unassembled WGS sequence"/>
</dbReference>
<accession>A0A9X1PA21</accession>
<name>A0A9X1PA21_9BACT</name>
<dbReference type="EMBL" id="JAJTTA010000002">
    <property type="protein sequence ID" value="MCF0040108.1"/>
    <property type="molecule type" value="Genomic_DNA"/>
</dbReference>
<evidence type="ECO:0000313" key="2">
    <source>
        <dbReference type="Proteomes" id="UP001139700"/>
    </source>
</evidence>
<evidence type="ECO:0008006" key="3">
    <source>
        <dbReference type="Google" id="ProtNLM"/>
    </source>
</evidence>
<gene>
    <name evidence="1" type="ORF">LXM24_08425</name>
</gene>
<dbReference type="AlphaFoldDB" id="A0A9X1PA21"/>
<evidence type="ECO:0000313" key="1">
    <source>
        <dbReference type="EMBL" id="MCF0040108.1"/>
    </source>
</evidence>
<comment type="caution">
    <text evidence="1">The sequence shown here is derived from an EMBL/GenBank/DDBJ whole genome shotgun (WGS) entry which is preliminary data.</text>
</comment>
<dbReference type="Gene3D" id="3.10.450.50">
    <property type="match status" value="1"/>
</dbReference>
<organism evidence="1 2">
    <name type="scientific">Dyadobacter fanqingshengii</name>
    <dbReference type="NCBI Taxonomy" id="2906443"/>
    <lineage>
        <taxon>Bacteria</taxon>
        <taxon>Pseudomonadati</taxon>
        <taxon>Bacteroidota</taxon>
        <taxon>Cytophagia</taxon>
        <taxon>Cytophagales</taxon>
        <taxon>Spirosomataceae</taxon>
        <taxon>Dyadobacter</taxon>
    </lineage>
</organism>
<proteinExistence type="predicted"/>
<keyword evidence="2" id="KW-1185">Reference proteome</keyword>
<dbReference type="InterPro" id="IPR032710">
    <property type="entry name" value="NTF2-like_dom_sf"/>
</dbReference>